<keyword evidence="4" id="KW-0143">Chaperone</keyword>
<keyword evidence="7" id="KW-1185">Reference proteome</keyword>
<dbReference type="InterPro" id="IPR025734">
    <property type="entry name" value="EspG"/>
</dbReference>
<accession>A0A1G6W5W4</accession>
<comment type="subcellular location">
    <subcellularLocation>
        <location evidence="1">Cytoplasm</location>
    </subcellularLocation>
</comment>
<dbReference type="RefSeq" id="WP_072842568.1">
    <property type="nucleotide sequence ID" value="NZ_FNAB01000005.1"/>
</dbReference>
<dbReference type="Pfam" id="PF14011">
    <property type="entry name" value="ESX-1_EspG"/>
    <property type="match status" value="1"/>
</dbReference>
<feature type="region of interest" description="Disordered" evidence="5">
    <location>
        <begin position="144"/>
        <end position="171"/>
    </location>
</feature>
<evidence type="ECO:0000256" key="2">
    <source>
        <dbReference type="ARBA" id="ARBA00006411"/>
    </source>
</evidence>
<evidence type="ECO:0000256" key="4">
    <source>
        <dbReference type="ARBA" id="ARBA00023186"/>
    </source>
</evidence>
<evidence type="ECO:0000313" key="7">
    <source>
        <dbReference type="Proteomes" id="UP000199417"/>
    </source>
</evidence>
<keyword evidence="3" id="KW-0963">Cytoplasm</keyword>
<name>A0A1G6W5W4_9NOCA</name>
<dbReference type="STRING" id="168276.SAMN05444580_105245"/>
<proteinExistence type="inferred from homology"/>
<sequence>MSQGPWRLTALEFAVLWERLGRDRLPYPFGFRGTAETDAQFRTQCADAARRVLAQVDAPMYEALAALAEPAVRIELCGLHRVGPGSSMVRVHAGIRHARATVAVQQPGADLYTGADVVLTAVAPAEVGAALAQAIPQVEAGRGRGVSVPRSTVPGASVMRPAGRRRASEQRDEFFARPRTGFGEVGVVAGPAYDSTPRGEDRGFHWVDFAGDGRYLVRGAGTVHARPADGADIASQVQRLVAEADTTRAVQLPH</sequence>
<reference evidence="6 7" key="1">
    <citation type="submission" date="2016-10" db="EMBL/GenBank/DDBJ databases">
        <authorList>
            <person name="de Groot N.N."/>
        </authorList>
    </citation>
    <scope>NUCLEOTIDE SEQUENCE [LARGE SCALE GENOMIC DNA]</scope>
    <source>
        <strain evidence="6 7">JCM 11308</strain>
    </source>
</reference>
<gene>
    <name evidence="6" type="ORF">SAMN05444580_105245</name>
</gene>
<protein>
    <submittedName>
        <fullName evidence="6">EspG family protein</fullName>
    </submittedName>
</protein>
<dbReference type="Proteomes" id="UP000199417">
    <property type="component" value="Unassembled WGS sequence"/>
</dbReference>
<evidence type="ECO:0000256" key="5">
    <source>
        <dbReference type="SAM" id="MobiDB-lite"/>
    </source>
</evidence>
<organism evidence="6 7">
    <name type="scientific">Rhodococcus tukisamuensis</name>
    <dbReference type="NCBI Taxonomy" id="168276"/>
    <lineage>
        <taxon>Bacteria</taxon>
        <taxon>Bacillati</taxon>
        <taxon>Actinomycetota</taxon>
        <taxon>Actinomycetes</taxon>
        <taxon>Mycobacteriales</taxon>
        <taxon>Nocardiaceae</taxon>
        <taxon>Rhodococcus</taxon>
    </lineage>
</organism>
<evidence type="ECO:0000313" key="6">
    <source>
        <dbReference type="EMBL" id="SDD60607.1"/>
    </source>
</evidence>
<dbReference type="AlphaFoldDB" id="A0A1G6W5W4"/>
<evidence type="ECO:0000256" key="3">
    <source>
        <dbReference type="ARBA" id="ARBA00022490"/>
    </source>
</evidence>
<comment type="similarity">
    <text evidence="2">Belongs to the EspG family.</text>
</comment>
<dbReference type="EMBL" id="FNAB01000005">
    <property type="protein sequence ID" value="SDD60607.1"/>
    <property type="molecule type" value="Genomic_DNA"/>
</dbReference>
<evidence type="ECO:0000256" key="1">
    <source>
        <dbReference type="ARBA" id="ARBA00004496"/>
    </source>
</evidence>